<keyword evidence="1" id="KW-0645">Protease</keyword>
<proteinExistence type="predicted"/>
<keyword evidence="2" id="KW-1185">Reference proteome</keyword>
<accession>A0ABU1IWT8</accession>
<evidence type="ECO:0000313" key="1">
    <source>
        <dbReference type="EMBL" id="MDR6243703.1"/>
    </source>
</evidence>
<dbReference type="GO" id="GO:0016805">
    <property type="term" value="F:dipeptidase activity"/>
    <property type="evidence" value="ECO:0007669"/>
    <property type="project" value="UniProtKB-KW"/>
</dbReference>
<name>A0ABU1IWT8_9BACL</name>
<dbReference type="InterPro" id="IPR032466">
    <property type="entry name" value="Metal_Hydrolase"/>
</dbReference>
<comment type="caution">
    <text evidence="1">The sequence shown here is derived from an EMBL/GenBank/DDBJ whole genome shotgun (WGS) entry which is preliminary data.</text>
</comment>
<dbReference type="InterPro" id="IPR008257">
    <property type="entry name" value="Pept_M19"/>
</dbReference>
<dbReference type="EC" id="3.4.13.19" evidence="1"/>
<dbReference type="Gene3D" id="3.20.20.140">
    <property type="entry name" value="Metal-dependent hydrolases"/>
    <property type="match status" value="1"/>
</dbReference>
<gene>
    <name evidence="1" type="ORF">JOC58_001596</name>
</gene>
<keyword evidence="1" id="KW-0224">Dipeptidase</keyword>
<sequence length="310" mass="35210">MMMHIFDLHCDALYKIAESRGTLSYSDAPELDTNYARLQEGEVRMQGFAIFVDPELPDPLRFQNALDQVHYFYDEVLDKHPNMVHITEWSDIAALQPGQIGALLTLEGVDPIGNDLKKMNILYRLGVRSVGLTWNFANLAADGALEERGAGLTAFGRELVTLFNRNQILTDVSHLCERAFWDVLEVAKYPFASHSNARAILDHPRNLTDAQAQAMFQRDAMIHVVYCPYFISEQEPVSITDLLRHIDHFCSLGGVKHIGLGSDFDGIAYHVHDLEHAGQSQRVIDELLKHYSEEQVRGFAHENFLRHLPR</sequence>
<dbReference type="Pfam" id="PF01244">
    <property type="entry name" value="Peptidase_M19"/>
    <property type="match status" value="1"/>
</dbReference>
<dbReference type="Proteomes" id="UP001185028">
    <property type="component" value="Unassembled WGS sequence"/>
</dbReference>
<organism evidence="1 2">
    <name type="scientific">Paenibacillus hunanensis</name>
    <dbReference type="NCBI Taxonomy" id="539262"/>
    <lineage>
        <taxon>Bacteria</taxon>
        <taxon>Bacillati</taxon>
        <taxon>Bacillota</taxon>
        <taxon>Bacilli</taxon>
        <taxon>Bacillales</taxon>
        <taxon>Paenibacillaceae</taxon>
        <taxon>Paenibacillus</taxon>
    </lineage>
</organism>
<protein>
    <submittedName>
        <fullName evidence="1">Membrane dipeptidase</fullName>
        <ecNumber evidence="1">3.4.13.19</ecNumber>
    </submittedName>
</protein>
<dbReference type="PANTHER" id="PTHR10443">
    <property type="entry name" value="MICROSOMAL DIPEPTIDASE"/>
    <property type="match status" value="1"/>
</dbReference>
<dbReference type="EMBL" id="JAVDQH010000005">
    <property type="protein sequence ID" value="MDR6243703.1"/>
    <property type="molecule type" value="Genomic_DNA"/>
</dbReference>
<reference evidence="1 2" key="1">
    <citation type="submission" date="2023-07" db="EMBL/GenBank/DDBJ databases">
        <title>Genomic Encyclopedia of Type Strains, Phase IV (KMG-IV): sequencing the most valuable type-strain genomes for metagenomic binning, comparative biology and taxonomic classification.</title>
        <authorList>
            <person name="Goeker M."/>
        </authorList>
    </citation>
    <scope>NUCLEOTIDE SEQUENCE [LARGE SCALE GENOMIC DNA]</scope>
    <source>
        <strain evidence="1 2">DSM 22170</strain>
    </source>
</reference>
<dbReference type="PROSITE" id="PS51365">
    <property type="entry name" value="RENAL_DIPEPTIDASE_2"/>
    <property type="match status" value="1"/>
</dbReference>
<dbReference type="PANTHER" id="PTHR10443:SF12">
    <property type="entry name" value="DIPEPTIDASE"/>
    <property type="match status" value="1"/>
</dbReference>
<dbReference type="SUPFAM" id="SSF51556">
    <property type="entry name" value="Metallo-dependent hydrolases"/>
    <property type="match status" value="1"/>
</dbReference>
<keyword evidence="1" id="KW-0378">Hydrolase</keyword>
<dbReference type="CDD" id="cd01301">
    <property type="entry name" value="rDP_like"/>
    <property type="match status" value="1"/>
</dbReference>
<evidence type="ECO:0000313" key="2">
    <source>
        <dbReference type="Proteomes" id="UP001185028"/>
    </source>
</evidence>